<comment type="caution">
    <text evidence="1">The sequence shown here is derived from an EMBL/GenBank/DDBJ whole genome shotgun (WGS) entry which is preliminary data.</text>
</comment>
<reference evidence="1 2" key="1">
    <citation type="submission" date="2019-08" db="EMBL/GenBank/DDBJ databases">
        <title>Whole genome of Aphis craccivora.</title>
        <authorList>
            <person name="Voronova N.V."/>
            <person name="Shulinski R.S."/>
            <person name="Bandarenka Y.V."/>
            <person name="Zhorov D.G."/>
            <person name="Warner D."/>
        </authorList>
    </citation>
    <scope>NUCLEOTIDE SEQUENCE [LARGE SCALE GENOMIC DNA]</scope>
    <source>
        <strain evidence="1">180601</strain>
        <tissue evidence="1">Whole Body</tissue>
    </source>
</reference>
<name>A0A6G0ZDA5_APHCR</name>
<organism evidence="1 2">
    <name type="scientific">Aphis craccivora</name>
    <name type="common">Cowpea aphid</name>
    <dbReference type="NCBI Taxonomy" id="307492"/>
    <lineage>
        <taxon>Eukaryota</taxon>
        <taxon>Metazoa</taxon>
        <taxon>Ecdysozoa</taxon>
        <taxon>Arthropoda</taxon>
        <taxon>Hexapoda</taxon>
        <taxon>Insecta</taxon>
        <taxon>Pterygota</taxon>
        <taxon>Neoptera</taxon>
        <taxon>Paraneoptera</taxon>
        <taxon>Hemiptera</taxon>
        <taxon>Sternorrhyncha</taxon>
        <taxon>Aphidomorpha</taxon>
        <taxon>Aphidoidea</taxon>
        <taxon>Aphididae</taxon>
        <taxon>Aphidini</taxon>
        <taxon>Aphis</taxon>
        <taxon>Aphis</taxon>
    </lineage>
</organism>
<dbReference type="Proteomes" id="UP000478052">
    <property type="component" value="Unassembled WGS sequence"/>
</dbReference>
<keyword evidence="2" id="KW-1185">Reference proteome</keyword>
<evidence type="ECO:0000313" key="1">
    <source>
        <dbReference type="EMBL" id="KAF0768937.1"/>
    </source>
</evidence>
<proteinExistence type="predicted"/>
<feature type="non-terminal residue" evidence="1">
    <location>
        <position position="1"/>
    </location>
</feature>
<evidence type="ECO:0000313" key="2">
    <source>
        <dbReference type="Proteomes" id="UP000478052"/>
    </source>
</evidence>
<sequence length="192" mass="22096">VSYPYRRGSQITGPATCWQICAFRRECACDRTRREYGARGCMRLCVCACSSTRRHISAASLSRTIETDNVGQRVDRRANNYCVIISSRAVRLIKTCDDKTTRLRLILLLSSSSPRSLFSPSVFSRVRQQQRVSGAAGHHVRRRRRRDDNELLTNDIVDIVDVARNRWCRKPLVPLFLIEMIIRLQQPDSVSR</sequence>
<protein>
    <submittedName>
        <fullName evidence="1">Uncharacterized protein</fullName>
    </submittedName>
</protein>
<dbReference type="EMBL" id="VUJU01000671">
    <property type="protein sequence ID" value="KAF0768937.1"/>
    <property type="molecule type" value="Genomic_DNA"/>
</dbReference>
<dbReference type="AlphaFoldDB" id="A0A6G0ZDA5"/>
<gene>
    <name evidence="1" type="ORF">FWK35_00004170</name>
</gene>
<accession>A0A6G0ZDA5</accession>